<dbReference type="InterPro" id="IPR015882">
    <property type="entry name" value="HEX_bac_N"/>
</dbReference>
<accession>A0A8A4TU63</accession>
<keyword evidence="4" id="KW-0378">Hydrolase</keyword>
<evidence type="ECO:0000313" key="12">
    <source>
        <dbReference type="EMBL" id="QTD53499.1"/>
    </source>
</evidence>
<dbReference type="InterPro" id="IPR004866">
    <property type="entry name" value="CHB/HEX_N_dom"/>
</dbReference>
<dbReference type="PANTHER" id="PTHR22600">
    <property type="entry name" value="BETA-HEXOSAMINIDASE"/>
    <property type="match status" value="1"/>
</dbReference>
<dbReference type="Gene3D" id="3.20.20.80">
    <property type="entry name" value="Glycosidases"/>
    <property type="match status" value="1"/>
</dbReference>
<evidence type="ECO:0000256" key="5">
    <source>
        <dbReference type="ARBA" id="ARBA00023295"/>
    </source>
</evidence>
<dbReference type="PANTHER" id="PTHR22600:SF57">
    <property type="entry name" value="BETA-N-ACETYLHEXOSAMINIDASE"/>
    <property type="match status" value="1"/>
</dbReference>
<dbReference type="GO" id="GO:0030203">
    <property type="term" value="P:glycosaminoglycan metabolic process"/>
    <property type="evidence" value="ECO:0007669"/>
    <property type="project" value="TreeGrafter"/>
</dbReference>
<dbReference type="SUPFAM" id="SSF81296">
    <property type="entry name" value="E set domains"/>
    <property type="match status" value="1"/>
</dbReference>
<dbReference type="KEGG" id="scor:J3U87_13675"/>
<sequence>MTPRRLGPVLLFVLASIAIAPAQPAVEEGASRDSSEPARRLHLRWVLTEPPSGEPARAEADLILAIEGPALPATSGWALFFNFPLVVDPLPKGSPVQVHHVNGDLWRIQPKAGWKSKRLPNPLKISLRFEGSAVNRSMAPNGFYLREQVRDTFRTTPVTLELPSHVDTRSMQRAAEDVVPPETAETRYRFNQEAARALVKMPKSGAASHLVLPTPRRQRVGKGSVVLESGSRIGFHPDFAAEARFLKEALRSHFAIEARLVEAGRPDGATVWLNRGELSDLAGEQGVRAEGYRLTVRPKDGVRIDAETAAGAFYGIQSLLALAEPLAYRTKGRSLDLPEVDILDVPRFAYRGMHLDVARNFHGVASVKKVLDLMAFYKLNRLHFHLTDDEGWRLEIPGLPELTSFGAFRGAGDGELPPSFGSGPERIGGFYSAADMIEMLRYATRRHIEVIPEIDLPGHARAAIAAMKHRNRRAEGADQKRAPGLLADPHARLSLHDPADTSRYRSVQGWRDNVLCVCREDTFLFIDKIVETLVGMYREADAPLRTIHAGGDEVPKGAWLDSPDCQAFLKAHGIQDKNPQDRLFSIFFERLHRRLAERGIRLAGWEESALITREGGHEGGHADKPNPLLLDPPIQAYVWNDVPGWGREDTAYRLANAGAEVVLCSAPHLYFDLAYQKDFQEPGYYWAGYVDTYKVFRFAPENLFASATHDRMGQPIDPARYTHAARLTAEGAKRVLGIQGQLWTETVADTEALEYMLFPKLLGLAERAWAARPSWEMAKPSASREGQVARDWGAFADRLGRRELPRLDHLFGGVAYRIPLPGARIERGVLKANVRYPGLDLRYTEDGSEPTPSSQAYKGPVSVTGEVIRLRSFSGNGRASRTTVVRGARESGGAPGKGD</sequence>
<dbReference type="InterPro" id="IPR017853">
    <property type="entry name" value="GH"/>
</dbReference>
<dbReference type="InterPro" id="IPR014756">
    <property type="entry name" value="Ig_E-set"/>
</dbReference>
<keyword evidence="13" id="KW-1185">Reference proteome</keyword>
<dbReference type="InterPro" id="IPR004867">
    <property type="entry name" value="CHB_C_dom"/>
</dbReference>
<evidence type="ECO:0000256" key="3">
    <source>
        <dbReference type="ARBA" id="ARBA00012663"/>
    </source>
</evidence>
<dbReference type="GO" id="GO:0030247">
    <property type="term" value="F:polysaccharide binding"/>
    <property type="evidence" value="ECO:0007669"/>
    <property type="project" value="InterPro"/>
</dbReference>
<dbReference type="Pfam" id="PF03174">
    <property type="entry name" value="CHB_HEX_C"/>
    <property type="match status" value="1"/>
</dbReference>
<dbReference type="Gene3D" id="2.60.40.290">
    <property type="match status" value="1"/>
</dbReference>
<dbReference type="InterPro" id="IPR008965">
    <property type="entry name" value="CBM2/CBM3_carb-bd_dom_sf"/>
</dbReference>
<comment type="catalytic activity">
    <reaction evidence="1">
        <text>Hydrolysis of terminal non-reducing N-acetyl-D-hexosamine residues in N-acetyl-beta-D-hexosaminides.</text>
        <dbReference type="EC" id="3.2.1.52"/>
    </reaction>
</comment>
<feature type="compositionally biased region" description="Polar residues" evidence="9">
    <location>
        <begin position="874"/>
        <end position="883"/>
    </location>
</feature>
<evidence type="ECO:0000313" key="13">
    <source>
        <dbReference type="Proteomes" id="UP000663929"/>
    </source>
</evidence>
<evidence type="ECO:0000256" key="7">
    <source>
        <dbReference type="ARBA" id="ARBA00033000"/>
    </source>
</evidence>
<dbReference type="InterPro" id="IPR012291">
    <property type="entry name" value="CBM2_carb-bd_dom_sf"/>
</dbReference>
<keyword evidence="10" id="KW-0732">Signal</keyword>
<dbReference type="GO" id="GO:0004563">
    <property type="term" value="F:beta-N-acetylhexosaminidase activity"/>
    <property type="evidence" value="ECO:0007669"/>
    <property type="project" value="UniProtKB-EC"/>
</dbReference>
<dbReference type="InterPro" id="IPR025705">
    <property type="entry name" value="Beta_hexosaminidase_sua/sub"/>
</dbReference>
<dbReference type="EC" id="3.2.1.52" evidence="3"/>
<dbReference type="GO" id="GO:0005975">
    <property type="term" value="P:carbohydrate metabolic process"/>
    <property type="evidence" value="ECO:0007669"/>
    <property type="project" value="InterPro"/>
</dbReference>
<dbReference type="InterPro" id="IPR015883">
    <property type="entry name" value="Glyco_hydro_20_cat"/>
</dbReference>
<dbReference type="Proteomes" id="UP000663929">
    <property type="component" value="Chromosome"/>
</dbReference>
<dbReference type="Pfam" id="PF00728">
    <property type="entry name" value="Glyco_hydro_20"/>
    <property type="match status" value="1"/>
</dbReference>
<feature type="active site" description="Proton donor" evidence="8">
    <location>
        <position position="553"/>
    </location>
</feature>
<comment type="similarity">
    <text evidence="2">Belongs to the glycosyl hydrolase 20 family.</text>
</comment>
<feature type="domain" description="Chitobiase/beta-hexosaminidases N-terminal" evidence="11">
    <location>
        <begin position="39"/>
        <end position="186"/>
    </location>
</feature>
<keyword evidence="5" id="KW-0326">Glycosidase</keyword>
<protein>
    <recommendedName>
        <fullName evidence="3">beta-N-acetylhexosaminidase</fullName>
        <ecNumber evidence="3">3.2.1.52</ecNumber>
    </recommendedName>
    <alternativeName>
        <fullName evidence="6">Beta-N-acetylhexosaminidase</fullName>
    </alternativeName>
    <alternativeName>
        <fullName evidence="7">N-acetyl-beta-glucosaminidase</fullName>
    </alternativeName>
</protein>
<dbReference type="CDD" id="cd02847">
    <property type="entry name" value="E_set_Chitobiase_C"/>
    <property type="match status" value="1"/>
</dbReference>
<evidence type="ECO:0000256" key="4">
    <source>
        <dbReference type="ARBA" id="ARBA00022801"/>
    </source>
</evidence>
<evidence type="ECO:0000256" key="9">
    <source>
        <dbReference type="SAM" id="MobiDB-lite"/>
    </source>
</evidence>
<organism evidence="12 13">
    <name type="scientific">Sulfidibacter corallicola</name>
    <dbReference type="NCBI Taxonomy" id="2818388"/>
    <lineage>
        <taxon>Bacteria</taxon>
        <taxon>Pseudomonadati</taxon>
        <taxon>Acidobacteriota</taxon>
        <taxon>Holophagae</taxon>
        <taxon>Acanthopleuribacterales</taxon>
        <taxon>Acanthopleuribacteraceae</taxon>
        <taxon>Sulfidibacter</taxon>
    </lineage>
</organism>
<dbReference type="AlphaFoldDB" id="A0A8A4TU63"/>
<dbReference type="Gene3D" id="2.60.40.10">
    <property type="entry name" value="Immunoglobulins"/>
    <property type="match status" value="1"/>
</dbReference>
<dbReference type="InterPro" id="IPR013783">
    <property type="entry name" value="Ig-like_fold"/>
</dbReference>
<evidence type="ECO:0000256" key="8">
    <source>
        <dbReference type="PIRSR" id="PIRSR625705-1"/>
    </source>
</evidence>
<gene>
    <name evidence="12" type="ORF">J3U87_13675</name>
</gene>
<feature type="chain" id="PRO_5035291157" description="beta-N-acetylhexosaminidase" evidence="10">
    <location>
        <begin position="23"/>
        <end position="899"/>
    </location>
</feature>
<proteinExistence type="inferred from homology"/>
<reference evidence="12" key="1">
    <citation type="submission" date="2021-03" db="EMBL/GenBank/DDBJ databases">
        <title>Acanthopleuribacteraceae sp. M133.</title>
        <authorList>
            <person name="Wang G."/>
        </authorList>
    </citation>
    <scope>NUCLEOTIDE SEQUENCE</scope>
    <source>
        <strain evidence="12">M133</strain>
    </source>
</reference>
<dbReference type="Gene3D" id="3.30.379.10">
    <property type="entry name" value="Chitobiase/beta-hexosaminidase domain 2-like"/>
    <property type="match status" value="1"/>
</dbReference>
<dbReference type="EMBL" id="CP071793">
    <property type="protein sequence ID" value="QTD53499.1"/>
    <property type="molecule type" value="Genomic_DNA"/>
</dbReference>
<feature type="region of interest" description="Disordered" evidence="9">
    <location>
        <begin position="874"/>
        <end position="899"/>
    </location>
</feature>
<evidence type="ECO:0000256" key="6">
    <source>
        <dbReference type="ARBA" id="ARBA00030512"/>
    </source>
</evidence>
<dbReference type="PRINTS" id="PR00738">
    <property type="entry name" value="GLHYDRLASE20"/>
</dbReference>
<dbReference type="Pfam" id="PF02838">
    <property type="entry name" value="Glyco_hydro_20b"/>
    <property type="match status" value="1"/>
</dbReference>
<name>A0A8A4TU63_SULCO</name>
<dbReference type="SMART" id="SM01081">
    <property type="entry name" value="CHB_HEX"/>
    <property type="match status" value="1"/>
</dbReference>
<dbReference type="RefSeq" id="WP_237383601.1">
    <property type="nucleotide sequence ID" value="NZ_CP071793.1"/>
</dbReference>
<dbReference type="GO" id="GO:0016020">
    <property type="term" value="C:membrane"/>
    <property type="evidence" value="ECO:0007669"/>
    <property type="project" value="TreeGrafter"/>
</dbReference>
<evidence type="ECO:0000256" key="10">
    <source>
        <dbReference type="SAM" id="SignalP"/>
    </source>
</evidence>
<feature type="signal peptide" evidence="10">
    <location>
        <begin position="1"/>
        <end position="22"/>
    </location>
</feature>
<dbReference type="SUPFAM" id="SSF51445">
    <property type="entry name" value="(Trans)glycosidases"/>
    <property type="match status" value="1"/>
</dbReference>
<dbReference type="SUPFAM" id="SSF49384">
    <property type="entry name" value="Carbohydrate-binding domain"/>
    <property type="match status" value="1"/>
</dbReference>
<dbReference type="InterPro" id="IPR029018">
    <property type="entry name" value="Hex-like_dom2"/>
</dbReference>
<dbReference type="SUPFAM" id="SSF55545">
    <property type="entry name" value="beta-N-acetylhexosaminidase-like domain"/>
    <property type="match status" value="1"/>
</dbReference>
<evidence type="ECO:0000259" key="11">
    <source>
        <dbReference type="SMART" id="SM01081"/>
    </source>
</evidence>
<evidence type="ECO:0000256" key="1">
    <source>
        <dbReference type="ARBA" id="ARBA00001231"/>
    </source>
</evidence>
<evidence type="ECO:0000256" key="2">
    <source>
        <dbReference type="ARBA" id="ARBA00006285"/>
    </source>
</evidence>